<evidence type="ECO:0000313" key="1">
    <source>
        <dbReference type="EMBL" id="GEL46251.1"/>
    </source>
</evidence>
<gene>
    <name evidence="1" type="ORF">CHO01_13670</name>
    <name evidence="2" type="ORF">HNR08_000157</name>
</gene>
<dbReference type="InterPro" id="IPR021441">
    <property type="entry name" value="DUF3090"/>
</dbReference>
<evidence type="ECO:0000313" key="2">
    <source>
        <dbReference type="EMBL" id="MBB5471421.1"/>
    </source>
</evidence>
<proteinExistence type="predicted"/>
<dbReference type="Proteomes" id="UP000321723">
    <property type="component" value="Unassembled WGS sequence"/>
</dbReference>
<evidence type="ECO:0000313" key="4">
    <source>
        <dbReference type="Proteomes" id="UP000564629"/>
    </source>
</evidence>
<dbReference type="AlphaFoldDB" id="A0A511FAF6"/>
<reference evidence="2 4" key="2">
    <citation type="submission" date="2020-08" db="EMBL/GenBank/DDBJ databases">
        <title>Sequencing the genomes of 1000 actinobacteria strains.</title>
        <authorList>
            <person name="Klenk H.-P."/>
        </authorList>
    </citation>
    <scope>NUCLEOTIDE SEQUENCE [LARGE SCALE GENOMIC DNA]</scope>
    <source>
        <strain evidence="2 4">DSM 9581</strain>
    </source>
</reference>
<evidence type="ECO:0000313" key="3">
    <source>
        <dbReference type="Proteomes" id="UP000321723"/>
    </source>
</evidence>
<dbReference type="RefSeq" id="WP_146835591.1">
    <property type="nucleotide sequence ID" value="NZ_BJVQ01000013.1"/>
</dbReference>
<name>A0A511FAF6_9CELL</name>
<dbReference type="EMBL" id="BJVQ01000013">
    <property type="protein sequence ID" value="GEL46251.1"/>
    <property type="molecule type" value="Genomic_DNA"/>
</dbReference>
<dbReference type="Proteomes" id="UP000564629">
    <property type="component" value="Unassembled WGS sequence"/>
</dbReference>
<dbReference type="EMBL" id="JACHDN010000001">
    <property type="protein sequence ID" value="MBB5471421.1"/>
    <property type="molecule type" value="Genomic_DNA"/>
</dbReference>
<accession>A0A511FAF6</accession>
<comment type="caution">
    <text evidence="1">The sequence shown here is derived from an EMBL/GenBank/DDBJ whole genome shotgun (WGS) entry which is preliminary data.</text>
</comment>
<reference evidence="1 3" key="1">
    <citation type="submission" date="2019-07" db="EMBL/GenBank/DDBJ databases">
        <title>Whole genome shotgun sequence of Cellulomonas hominis NBRC 16055.</title>
        <authorList>
            <person name="Hosoyama A."/>
            <person name="Uohara A."/>
            <person name="Ohji S."/>
            <person name="Ichikawa N."/>
        </authorList>
    </citation>
    <scope>NUCLEOTIDE SEQUENCE [LARGE SCALE GENOMIC DNA]</scope>
    <source>
        <strain evidence="1 3">NBRC 16055</strain>
    </source>
</reference>
<sequence length="184" mass="19946">MATLVHEYDSPDRAVIGTVGPPGSRTFYLQARTGSRITSVALEKQLSQGIADAVDELIDTRWTGDAEQLAELDRAAVQLFDADPLDQPVEEDFRMGQLRMYFDERSAQVVIEAYPMVEAETEEEAAALAGTEPPEAMVLRMPVGTARAFAERARRVVAAGRPICPACGEPVDAEGHVCPADGDR</sequence>
<protein>
    <submittedName>
        <fullName evidence="2">Putative repeat protein (TIGR03847 family)</fullName>
    </submittedName>
</protein>
<organism evidence="1 3">
    <name type="scientific">Cellulomonas hominis</name>
    <dbReference type="NCBI Taxonomy" id="156981"/>
    <lineage>
        <taxon>Bacteria</taxon>
        <taxon>Bacillati</taxon>
        <taxon>Actinomycetota</taxon>
        <taxon>Actinomycetes</taxon>
        <taxon>Micrococcales</taxon>
        <taxon>Cellulomonadaceae</taxon>
        <taxon>Cellulomonas</taxon>
    </lineage>
</organism>
<dbReference type="OrthoDB" id="156387at2"/>
<dbReference type="Pfam" id="PF11290">
    <property type="entry name" value="DUF3090"/>
    <property type="match status" value="1"/>
</dbReference>
<dbReference type="NCBIfam" id="TIGR03847">
    <property type="entry name" value="conserved hypothetical protein"/>
    <property type="match status" value="1"/>
</dbReference>
<keyword evidence="3" id="KW-1185">Reference proteome</keyword>